<keyword evidence="6" id="KW-1185">Reference proteome</keyword>
<keyword evidence="1" id="KW-0812">Transmembrane</keyword>
<accession>A0A485KSG3</accession>
<evidence type="ECO:0000313" key="6">
    <source>
        <dbReference type="Proteomes" id="UP000332933"/>
    </source>
</evidence>
<dbReference type="Gene3D" id="1.10.510.10">
    <property type="entry name" value="Transferase(Phosphotransferase) domain 1"/>
    <property type="match status" value="1"/>
</dbReference>
<keyword evidence="1" id="KW-1133">Transmembrane helix</keyword>
<dbReference type="InterPro" id="IPR032675">
    <property type="entry name" value="LRR_dom_sf"/>
</dbReference>
<feature type="signal peptide" evidence="2">
    <location>
        <begin position="1"/>
        <end position="22"/>
    </location>
</feature>
<dbReference type="EMBL" id="VJMH01005261">
    <property type="protein sequence ID" value="KAF0698125.1"/>
    <property type="molecule type" value="Genomic_DNA"/>
</dbReference>
<dbReference type="SUPFAM" id="SSF56112">
    <property type="entry name" value="Protein kinase-like (PK-like)"/>
    <property type="match status" value="1"/>
</dbReference>
<reference evidence="5 6" key="1">
    <citation type="submission" date="2019-03" db="EMBL/GenBank/DDBJ databases">
        <authorList>
            <person name="Gaulin E."/>
            <person name="Dumas B."/>
        </authorList>
    </citation>
    <scope>NUCLEOTIDE SEQUENCE [LARGE SCALE GENOMIC DNA]</scope>
    <source>
        <strain evidence="5">CBS 568.67</strain>
    </source>
</reference>
<dbReference type="GO" id="GO:0004674">
    <property type="term" value="F:protein serine/threonine kinase activity"/>
    <property type="evidence" value="ECO:0007669"/>
    <property type="project" value="TreeGrafter"/>
</dbReference>
<dbReference type="Gene3D" id="3.80.10.10">
    <property type="entry name" value="Ribonuclease Inhibitor"/>
    <property type="match status" value="1"/>
</dbReference>
<sequence length="670" mass="70855">MRMAPWIYFSVAALVAVDSAAAAACDPIKSQGDNWCMNCAQVCVPLHDRMQFVVNGSPPTATTQGPIATNIATTGALSDGASVAVKTLEFDVANGTQFTFAFDTLKNLRQLDAVSLDKAIVKAISASDFTPQTTLSNITISNCKAPLAMDLSALPHLKTLSVLVVENVVIVVVCRTISNCTLGGVPKFNDAASLDTLKLVNVGLMDSLMEALARASSSASIDFSQNEFTVTAAFCTVIQQRNVKIDASLVAQCSTASSSFSDKTMAHIDTPSSTLSPSSSSTKAANPWNTVFTFIIVGVLASLVGVFVVHRRRLLHPAATTPGAASVVDPIEYLNTSTPMLETSITNTSDLLLSKMKEDVMLSEPLLTPFPPKFGRSYRLLPPKDVKVVARIPKAPTGLLAATHHGAPVTLRRLDYKDHDPTTVETFLTQLEVVATLLHPNVTRLVGATKLSGISVCAVFDQPPDALASILLDTHQSTPPLTWSQRLDLARGLADGVAYVHTHRPLLRLLTSATVSVRTKDLVCQVSTIAWLDDAQPTTADAALVRYGSYDMAATAPEVTRGDDDARAADVFALGIVLGEIATSKRPYAAWVDAVGPVAADARIHAVYADASAPLAPFEFSAETADPSCVAYEALVAACLARDPTTRPTAAHVATTLGSLRPTPPPSVLL</sequence>
<keyword evidence="2" id="KW-0732">Signal</keyword>
<dbReference type="GO" id="GO:0005524">
    <property type="term" value="F:ATP binding"/>
    <property type="evidence" value="ECO:0007669"/>
    <property type="project" value="InterPro"/>
</dbReference>
<evidence type="ECO:0000256" key="2">
    <source>
        <dbReference type="SAM" id="SignalP"/>
    </source>
</evidence>
<feature type="chain" id="PRO_5033437105" evidence="2">
    <location>
        <begin position="23"/>
        <end position="670"/>
    </location>
</feature>
<dbReference type="Proteomes" id="UP000332933">
    <property type="component" value="Unassembled WGS sequence"/>
</dbReference>
<dbReference type="OrthoDB" id="4062651at2759"/>
<evidence type="ECO:0000313" key="4">
    <source>
        <dbReference type="EMBL" id="KAF0698125.1"/>
    </source>
</evidence>
<evidence type="ECO:0000313" key="5">
    <source>
        <dbReference type="EMBL" id="VFT88110.1"/>
    </source>
</evidence>
<dbReference type="InterPro" id="IPR011009">
    <property type="entry name" value="Kinase-like_dom_sf"/>
</dbReference>
<dbReference type="InterPro" id="IPR001245">
    <property type="entry name" value="Ser-Thr/Tyr_kinase_cat_dom"/>
</dbReference>
<gene>
    <name evidence="5" type="primary">Aste57867_11244</name>
    <name evidence="4" type="ORF">As57867_011202</name>
    <name evidence="5" type="ORF">ASTE57867_11244</name>
</gene>
<reference evidence="4" key="2">
    <citation type="submission" date="2019-06" db="EMBL/GenBank/DDBJ databases">
        <title>Genomics analysis of Aphanomyces spp. identifies a new class of oomycete effector associated with host adaptation.</title>
        <authorList>
            <person name="Gaulin E."/>
        </authorList>
    </citation>
    <scope>NUCLEOTIDE SEQUENCE</scope>
    <source>
        <strain evidence="4">CBS 578.67</strain>
    </source>
</reference>
<evidence type="ECO:0000256" key="1">
    <source>
        <dbReference type="SAM" id="Phobius"/>
    </source>
</evidence>
<name>A0A485KSG3_9STRA</name>
<protein>
    <submittedName>
        <fullName evidence="5">Aste57867_11244 protein</fullName>
    </submittedName>
</protein>
<keyword evidence="1" id="KW-0472">Membrane</keyword>
<dbReference type="SMART" id="SM00220">
    <property type="entry name" value="S_TKc"/>
    <property type="match status" value="1"/>
</dbReference>
<dbReference type="InterPro" id="IPR000719">
    <property type="entry name" value="Prot_kinase_dom"/>
</dbReference>
<evidence type="ECO:0000259" key="3">
    <source>
        <dbReference type="PROSITE" id="PS50011"/>
    </source>
</evidence>
<feature type="transmembrane region" description="Helical" evidence="1">
    <location>
        <begin position="288"/>
        <end position="309"/>
    </location>
</feature>
<dbReference type="InterPro" id="IPR051681">
    <property type="entry name" value="Ser/Thr_Kinases-Pseudokinases"/>
</dbReference>
<dbReference type="PANTHER" id="PTHR44329">
    <property type="entry name" value="SERINE/THREONINE-PROTEIN KINASE TNNI3K-RELATED"/>
    <property type="match status" value="1"/>
</dbReference>
<dbReference type="EMBL" id="CAADRA010005282">
    <property type="protein sequence ID" value="VFT88110.1"/>
    <property type="molecule type" value="Genomic_DNA"/>
</dbReference>
<organism evidence="5 6">
    <name type="scientific">Aphanomyces stellatus</name>
    <dbReference type="NCBI Taxonomy" id="120398"/>
    <lineage>
        <taxon>Eukaryota</taxon>
        <taxon>Sar</taxon>
        <taxon>Stramenopiles</taxon>
        <taxon>Oomycota</taxon>
        <taxon>Saprolegniomycetes</taxon>
        <taxon>Saprolegniales</taxon>
        <taxon>Verrucalvaceae</taxon>
        <taxon>Aphanomyces</taxon>
    </lineage>
</organism>
<dbReference type="SUPFAM" id="SSF52058">
    <property type="entry name" value="L domain-like"/>
    <property type="match status" value="1"/>
</dbReference>
<feature type="domain" description="Protein kinase" evidence="3">
    <location>
        <begin position="386"/>
        <end position="660"/>
    </location>
</feature>
<dbReference type="PANTHER" id="PTHR44329:SF214">
    <property type="entry name" value="PROTEIN KINASE DOMAIN-CONTAINING PROTEIN"/>
    <property type="match status" value="1"/>
</dbReference>
<dbReference type="AlphaFoldDB" id="A0A485KSG3"/>
<dbReference type="PROSITE" id="PS50011">
    <property type="entry name" value="PROTEIN_KINASE_DOM"/>
    <property type="match status" value="1"/>
</dbReference>
<proteinExistence type="predicted"/>
<dbReference type="Pfam" id="PF07714">
    <property type="entry name" value="PK_Tyr_Ser-Thr"/>
    <property type="match status" value="1"/>
</dbReference>